<evidence type="ECO:0000313" key="1">
    <source>
        <dbReference type="EMBL" id="KTC64943.1"/>
    </source>
</evidence>
<dbReference type="STRING" id="45056.Lade_1750"/>
<dbReference type="AlphaFoldDB" id="A0A0W0R1I0"/>
<keyword evidence="3" id="KW-1185">Reference proteome</keyword>
<sequence length="100" mass="11705">MNKKTKQLKEYIVFNGSKSTIGWYFDSKGNKPMSTYERKMQDKQFKKAYEQHYKEFLFSEFLISIMEDDGKSVRDLAKEADISICYPGSSLRKADGHQSK</sequence>
<name>A0A0W0R1I0_9GAMM</name>
<reference evidence="2 4" key="2">
    <citation type="submission" date="2018-12" db="EMBL/GenBank/DDBJ databases">
        <authorList>
            <consortium name="Pathogen Informatics"/>
        </authorList>
    </citation>
    <scope>NUCLEOTIDE SEQUENCE [LARGE SCALE GENOMIC DNA]</scope>
    <source>
        <strain evidence="2 4">NCTC12735</strain>
        <plasmid evidence="4">19</plasmid>
    </source>
</reference>
<dbReference type="PATRIC" id="fig|45056.6.peg.1806"/>
<reference evidence="1 3" key="1">
    <citation type="submission" date="2015-11" db="EMBL/GenBank/DDBJ databases">
        <title>Identification of large and diverse effector repertoires of 38 Legionella species.</title>
        <authorList>
            <person name="Burstein D."/>
            <person name="Amaro F."/>
            <person name="Zusman T."/>
            <person name="Lifshitz Z."/>
            <person name="Cohen O."/>
            <person name="Gilbert J.A."/>
            <person name="Pupko T."/>
            <person name="Shuman H.A."/>
            <person name="Segal G."/>
        </authorList>
    </citation>
    <scope>NUCLEOTIDE SEQUENCE [LARGE SCALE GENOMIC DNA]</scope>
    <source>
        <strain evidence="1 3">1762-AUS-E</strain>
    </source>
</reference>
<dbReference type="KEGG" id="ladl:NCTC12735_01261"/>
<accession>A0A0W0R1I0</accession>
<dbReference type="RefSeq" id="WP_058462824.1">
    <property type="nucleotide sequence ID" value="NZ_CAAAHS010000011.1"/>
</dbReference>
<protein>
    <submittedName>
        <fullName evidence="1">Uncharacterized protein</fullName>
    </submittedName>
</protein>
<geneLocation type="plasmid" evidence="2 4">
    <name>19</name>
</geneLocation>
<organism evidence="1 3">
    <name type="scientific">Legionella adelaidensis</name>
    <dbReference type="NCBI Taxonomy" id="45056"/>
    <lineage>
        <taxon>Bacteria</taxon>
        <taxon>Pseudomonadati</taxon>
        <taxon>Pseudomonadota</taxon>
        <taxon>Gammaproteobacteria</taxon>
        <taxon>Legionellales</taxon>
        <taxon>Legionellaceae</taxon>
        <taxon>Legionella</taxon>
    </lineage>
</organism>
<evidence type="ECO:0000313" key="3">
    <source>
        <dbReference type="Proteomes" id="UP000054859"/>
    </source>
</evidence>
<dbReference type="OrthoDB" id="516884at2"/>
<dbReference type="Proteomes" id="UP000281170">
    <property type="component" value="Plasmid 19"/>
</dbReference>
<dbReference type="EMBL" id="LNKA01000016">
    <property type="protein sequence ID" value="KTC64943.1"/>
    <property type="molecule type" value="Genomic_DNA"/>
</dbReference>
<evidence type="ECO:0000313" key="2">
    <source>
        <dbReference type="EMBL" id="VEH85626.1"/>
    </source>
</evidence>
<evidence type="ECO:0000313" key="4">
    <source>
        <dbReference type="Proteomes" id="UP000281170"/>
    </source>
</evidence>
<dbReference type="EMBL" id="LR134428">
    <property type="protein sequence ID" value="VEH85626.1"/>
    <property type="molecule type" value="Genomic_DNA"/>
</dbReference>
<keyword evidence="2" id="KW-0614">Plasmid</keyword>
<proteinExistence type="predicted"/>
<gene>
    <name evidence="1" type="ORF">Lade_1750</name>
    <name evidence="2" type="ORF">NCTC12735_01261</name>
</gene>
<dbReference type="Proteomes" id="UP000054859">
    <property type="component" value="Unassembled WGS sequence"/>
</dbReference>